<proteinExistence type="predicted"/>
<comment type="caution">
    <text evidence="2">The sequence shown here is derived from an EMBL/GenBank/DDBJ whole genome shotgun (WGS) entry which is preliminary data.</text>
</comment>
<gene>
    <name evidence="2" type="ORF">ABEB36_000399</name>
</gene>
<keyword evidence="3" id="KW-1185">Reference proteome</keyword>
<reference evidence="2 3" key="1">
    <citation type="submission" date="2024-05" db="EMBL/GenBank/DDBJ databases">
        <title>Genetic variation in Jamaican populations of the coffee berry borer (Hypothenemus hampei).</title>
        <authorList>
            <person name="Errbii M."/>
            <person name="Myrie A."/>
        </authorList>
    </citation>
    <scope>NUCLEOTIDE SEQUENCE [LARGE SCALE GENOMIC DNA]</scope>
    <source>
        <strain evidence="2">JA-Hopewell-2020-01-JO</strain>
        <tissue evidence="2">Whole body</tissue>
    </source>
</reference>
<organism evidence="2 3">
    <name type="scientific">Hypothenemus hampei</name>
    <name type="common">Coffee berry borer</name>
    <dbReference type="NCBI Taxonomy" id="57062"/>
    <lineage>
        <taxon>Eukaryota</taxon>
        <taxon>Metazoa</taxon>
        <taxon>Ecdysozoa</taxon>
        <taxon>Arthropoda</taxon>
        <taxon>Hexapoda</taxon>
        <taxon>Insecta</taxon>
        <taxon>Pterygota</taxon>
        <taxon>Neoptera</taxon>
        <taxon>Endopterygota</taxon>
        <taxon>Coleoptera</taxon>
        <taxon>Polyphaga</taxon>
        <taxon>Cucujiformia</taxon>
        <taxon>Curculionidae</taxon>
        <taxon>Scolytinae</taxon>
        <taxon>Hypothenemus</taxon>
    </lineage>
</organism>
<feature type="region of interest" description="Disordered" evidence="1">
    <location>
        <begin position="28"/>
        <end position="52"/>
    </location>
</feature>
<evidence type="ECO:0000256" key="1">
    <source>
        <dbReference type="SAM" id="MobiDB-lite"/>
    </source>
</evidence>
<accession>A0ABD1FB65</accession>
<dbReference type="Proteomes" id="UP001566132">
    <property type="component" value="Unassembled WGS sequence"/>
</dbReference>
<dbReference type="AlphaFoldDB" id="A0ABD1FB65"/>
<evidence type="ECO:0000313" key="3">
    <source>
        <dbReference type="Proteomes" id="UP001566132"/>
    </source>
</evidence>
<protein>
    <submittedName>
        <fullName evidence="2">Uncharacterized protein</fullName>
    </submittedName>
</protein>
<evidence type="ECO:0000313" key="2">
    <source>
        <dbReference type="EMBL" id="KAL1516490.1"/>
    </source>
</evidence>
<name>A0ABD1FB65_HYPHA</name>
<dbReference type="EMBL" id="JBDJPC010000001">
    <property type="protein sequence ID" value="KAL1516490.1"/>
    <property type="molecule type" value="Genomic_DNA"/>
</dbReference>
<sequence>MDESLNLSSTSTVVMNSQSLADRLVQPPFGEGHSHDRRVLPRCSPESTTTSSSINDVFLDRPAYGSDRFMRRSPCCVRNGESAPSERWRHHAPITQRRTFVKYEVYIIAWVKYRSKVTNLGMSEQNVRNRVRLEKYHPALKEREVREKC</sequence>